<keyword evidence="3" id="KW-1185">Reference proteome</keyword>
<evidence type="ECO:0000256" key="1">
    <source>
        <dbReference type="SAM" id="MobiDB-lite"/>
    </source>
</evidence>
<dbReference type="AlphaFoldDB" id="W2RVF4"/>
<accession>W2RVF4</accession>
<name>W2RVF4_CYPE1</name>
<gene>
    <name evidence="2" type="ORF">HMPREF1541_04571</name>
</gene>
<feature type="compositionally biased region" description="Low complexity" evidence="1">
    <location>
        <begin position="28"/>
        <end position="38"/>
    </location>
</feature>
<dbReference type="InParanoid" id="W2RVF4"/>
<dbReference type="GeneID" id="19971910"/>
<evidence type="ECO:0000313" key="3">
    <source>
        <dbReference type="Proteomes" id="UP000030752"/>
    </source>
</evidence>
<dbReference type="EMBL" id="KB822720">
    <property type="protein sequence ID" value="ETN40295.1"/>
    <property type="molecule type" value="Genomic_DNA"/>
</dbReference>
<organism evidence="2 3">
    <name type="scientific">Cyphellophora europaea (strain CBS 101466)</name>
    <name type="common">Phialophora europaea</name>
    <dbReference type="NCBI Taxonomy" id="1220924"/>
    <lineage>
        <taxon>Eukaryota</taxon>
        <taxon>Fungi</taxon>
        <taxon>Dikarya</taxon>
        <taxon>Ascomycota</taxon>
        <taxon>Pezizomycotina</taxon>
        <taxon>Eurotiomycetes</taxon>
        <taxon>Chaetothyriomycetidae</taxon>
        <taxon>Chaetothyriales</taxon>
        <taxon>Cyphellophoraceae</taxon>
        <taxon>Cyphellophora</taxon>
    </lineage>
</organism>
<feature type="compositionally biased region" description="Basic and acidic residues" evidence="1">
    <location>
        <begin position="95"/>
        <end position="107"/>
    </location>
</feature>
<sequence>MGLVKLAAIGGVGYYAFRKLNKDRDQTQNPQQSHQKPSQQHRDNLYQPDYYNYNGLRSPEDDMYNAPSERPRSYNSDASQRLPHEKPLQMNFVEPSEKTMRMMMPER</sequence>
<protein>
    <submittedName>
        <fullName evidence="2">Uncharacterized protein</fullName>
    </submittedName>
</protein>
<dbReference type="Proteomes" id="UP000030752">
    <property type="component" value="Unassembled WGS sequence"/>
</dbReference>
<feature type="region of interest" description="Disordered" evidence="1">
    <location>
        <begin position="21"/>
        <end position="107"/>
    </location>
</feature>
<dbReference type="RefSeq" id="XP_008717138.1">
    <property type="nucleotide sequence ID" value="XM_008718916.1"/>
</dbReference>
<dbReference type="VEuPathDB" id="FungiDB:HMPREF1541_04571"/>
<evidence type="ECO:0000313" key="2">
    <source>
        <dbReference type="EMBL" id="ETN40295.1"/>
    </source>
</evidence>
<dbReference type="HOGENOM" id="CLU_2209917_0_0_1"/>
<proteinExistence type="predicted"/>
<reference evidence="2 3" key="1">
    <citation type="submission" date="2013-03" db="EMBL/GenBank/DDBJ databases">
        <title>The Genome Sequence of Phialophora europaea CBS 101466.</title>
        <authorList>
            <consortium name="The Broad Institute Genomics Platform"/>
            <person name="Cuomo C."/>
            <person name="de Hoog S."/>
            <person name="Gorbushina A."/>
            <person name="Walker B."/>
            <person name="Young S.K."/>
            <person name="Zeng Q."/>
            <person name="Gargeya S."/>
            <person name="Fitzgerald M."/>
            <person name="Haas B."/>
            <person name="Abouelleil A."/>
            <person name="Allen A.W."/>
            <person name="Alvarado L."/>
            <person name="Arachchi H.M."/>
            <person name="Berlin A.M."/>
            <person name="Chapman S.B."/>
            <person name="Gainer-Dewar J."/>
            <person name="Goldberg J."/>
            <person name="Griggs A."/>
            <person name="Gujja S."/>
            <person name="Hansen M."/>
            <person name="Howarth C."/>
            <person name="Imamovic A."/>
            <person name="Ireland A."/>
            <person name="Larimer J."/>
            <person name="McCowan C."/>
            <person name="Murphy C."/>
            <person name="Pearson M."/>
            <person name="Poon T.W."/>
            <person name="Priest M."/>
            <person name="Roberts A."/>
            <person name="Saif S."/>
            <person name="Shea T."/>
            <person name="Sisk P."/>
            <person name="Sykes S."/>
            <person name="Wortman J."/>
            <person name="Nusbaum C."/>
            <person name="Birren B."/>
        </authorList>
    </citation>
    <scope>NUCLEOTIDE SEQUENCE [LARGE SCALE GENOMIC DNA]</scope>
    <source>
        <strain evidence="2 3">CBS 101466</strain>
    </source>
</reference>